<dbReference type="HOGENOM" id="CLU_059540_0_0_10"/>
<dbReference type="EMBL" id="CP002689">
    <property type="protein sequence ID" value="AEE12210.1"/>
    <property type="molecule type" value="Genomic_DNA"/>
</dbReference>
<dbReference type="eggNOG" id="ENOG5033GJB">
    <property type="taxonomic scope" value="Bacteria"/>
</dbReference>
<name>F4KM22_PORAD</name>
<accession>F4KM22</accession>
<gene>
    <name evidence="1" type="ordered locus">Poras_0256</name>
</gene>
<organism evidence="1 2">
    <name type="scientific">Porphyromonas asaccharolytica (strain ATCC 25260 / DSM 20707 / BCRC 10618 / CCUG 7834 / JCM 6326 / LMG 13178 / VPI 4198 / B440)</name>
    <name type="common">Bacteroides asaccharolyticus</name>
    <dbReference type="NCBI Taxonomy" id="879243"/>
    <lineage>
        <taxon>Bacteria</taxon>
        <taxon>Pseudomonadati</taxon>
        <taxon>Bacteroidota</taxon>
        <taxon>Bacteroidia</taxon>
        <taxon>Bacteroidales</taxon>
        <taxon>Porphyromonadaceae</taxon>
        <taxon>Porphyromonas</taxon>
    </lineage>
</organism>
<keyword evidence="2" id="KW-1185">Reference proteome</keyword>
<sequence>MRTPLLVCNIGHEAALEAGDPLHYTPPRLIRQMRSALWSLPLWASPAWLDGASWWVHPFSESLSPYLTEHELSHIAKGDVGDSELILWGYERSLARSLAKRYGLSGGETCSELPQELKPCWTRAASALFFEKYSSVPWRSRVAMITQIEELAKLLTQGACLVKLPYSSSGRGLWRINRLDSQLEETLCKLLRRHRTLLVEPLLDKLQDYGAEYYIDEAGEVQFVGLCAFETDDQGRYLDSLCQAPEKTLQQITESLSDPNELTQALAQHRAYLSREVAPYYQGAVGIDLLTYRPYGVSSRIALHPWVEINLRYTMGHYALDLYRERIPQGSPDQYRFGILSAQRAKALLSTADAPTLDDAGRLRSGLLPLTGSDLTGISHFAYLRDGEGKRK</sequence>
<evidence type="ECO:0008006" key="3">
    <source>
        <dbReference type="Google" id="ProtNLM"/>
    </source>
</evidence>
<reference evidence="2" key="1">
    <citation type="submission" date="2011-04" db="EMBL/GenBank/DDBJ databases">
        <title>The complete genome of Porphyromonas asaccharolytica DSM 20707.</title>
        <authorList>
            <person name="Lucas S."/>
            <person name="Han J."/>
            <person name="Lapidus A."/>
            <person name="Bruce D."/>
            <person name="Goodwin L."/>
            <person name="Pitluck S."/>
            <person name="Peters L."/>
            <person name="Kyrpides N."/>
            <person name="Mavromatis K."/>
            <person name="Ivanova N."/>
            <person name="Ovchinnikova G."/>
            <person name="Pagani I."/>
            <person name="Lu M."/>
            <person name="Detter J.C."/>
            <person name="Tapia R."/>
            <person name="Han C."/>
            <person name="Land M."/>
            <person name="Hauser L."/>
            <person name="Markowitz V."/>
            <person name="Cheng J.-F."/>
            <person name="Hugenholtz P."/>
            <person name="Woyke T."/>
            <person name="Wu D."/>
            <person name="Gronow S."/>
            <person name="Wellnitz S."/>
            <person name="Brambilla E."/>
            <person name="Klenk H.-P."/>
            <person name="Eisen J.A."/>
        </authorList>
    </citation>
    <scope>NUCLEOTIDE SEQUENCE [LARGE SCALE GENOMIC DNA]</scope>
    <source>
        <strain evidence="2">ATCC 25260 / DSM 20707 / VPI 4198</strain>
    </source>
</reference>
<dbReference type="Proteomes" id="UP000006545">
    <property type="component" value="Chromosome"/>
</dbReference>
<evidence type="ECO:0000313" key="2">
    <source>
        <dbReference type="Proteomes" id="UP000006545"/>
    </source>
</evidence>
<dbReference type="AlphaFoldDB" id="F4KM22"/>
<dbReference type="SUPFAM" id="SSF56059">
    <property type="entry name" value="Glutathione synthetase ATP-binding domain-like"/>
    <property type="match status" value="1"/>
</dbReference>
<dbReference type="STRING" id="879243.Poras_0256"/>
<dbReference type="RefSeq" id="WP_013759885.1">
    <property type="nucleotide sequence ID" value="NC_015501.1"/>
</dbReference>
<proteinExistence type="predicted"/>
<protein>
    <recommendedName>
        <fullName evidence="3">ATP-grasp domain-containing protein</fullName>
    </recommendedName>
</protein>
<evidence type="ECO:0000313" key="1">
    <source>
        <dbReference type="EMBL" id="AEE12210.1"/>
    </source>
</evidence>
<dbReference type="KEGG" id="pah:Poras_0256"/>
<dbReference type="OrthoDB" id="5291617at2"/>